<organism evidence="1 2">
    <name type="scientific">Phytophthora fragariae</name>
    <dbReference type="NCBI Taxonomy" id="53985"/>
    <lineage>
        <taxon>Eukaryota</taxon>
        <taxon>Sar</taxon>
        <taxon>Stramenopiles</taxon>
        <taxon>Oomycota</taxon>
        <taxon>Peronosporomycetes</taxon>
        <taxon>Peronosporales</taxon>
        <taxon>Peronosporaceae</taxon>
        <taxon>Phytophthora</taxon>
    </lineage>
</organism>
<proteinExistence type="predicted"/>
<dbReference type="AlphaFoldDB" id="A0A6A3T8Q7"/>
<gene>
    <name evidence="1" type="ORF">PF006_g16082</name>
</gene>
<accession>A0A6A3T8Q7</accession>
<name>A0A6A3T8Q7_9STRA</name>
<evidence type="ECO:0000313" key="2">
    <source>
        <dbReference type="Proteomes" id="UP000440732"/>
    </source>
</evidence>
<sequence length="75" mass="7678">MQVVSGPVGTEVFTLAVVDVKTTEIMVISGIHSLAAESHLHSTAVSHTGTGMDDQSLIVTTSHVGQVSSCIPTSS</sequence>
<dbReference type="Proteomes" id="UP000440732">
    <property type="component" value="Unassembled WGS sequence"/>
</dbReference>
<reference evidence="1 2" key="1">
    <citation type="submission" date="2018-08" db="EMBL/GenBank/DDBJ databases">
        <title>Genomic investigation of the strawberry pathogen Phytophthora fragariae indicates pathogenicity is determined by transcriptional variation in three key races.</title>
        <authorList>
            <person name="Adams T.M."/>
            <person name="Armitage A.D."/>
            <person name="Sobczyk M.K."/>
            <person name="Bates H.J."/>
            <person name="Dunwell J.M."/>
            <person name="Nellist C.F."/>
            <person name="Harrison R.J."/>
        </authorList>
    </citation>
    <scope>NUCLEOTIDE SEQUENCE [LARGE SCALE GENOMIC DNA]</scope>
    <source>
        <strain evidence="1 2">NOV-5</strain>
    </source>
</reference>
<protein>
    <submittedName>
        <fullName evidence="1">Uncharacterized protein</fullName>
    </submittedName>
</protein>
<comment type="caution">
    <text evidence="1">The sequence shown here is derived from an EMBL/GenBank/DDBJ whole genome shotgun (WGS) entry which is preliminary data.</text>
</comment>
<evidence type="ECO:0000313" key="1">
    <source>
        <dbReference type="EMBL" id="KAE9129196.1"/>
    </source>
</evidence>
<dbReference type="EMBL" id="QXGA01001099">
    <property type="protein sequence ID" value="KAE9129196.1"/>
    <property type="molecule type" value="Genomic_DNA"/>
</dbReference>